<keyword evidence="2" id="KW-1133">Transmembrane helix</keyword>
<evidence type="ECO:0000256" key="2">
    <source>
        <dbReference type="SAM" id="Phobius"/>
    </source>
</evidence>
<sequence length="195" mass="21532">MKYRHYGVVVVVVVLGVAVLWQITREAAVIAPRPVPGQAQRALPLPPPVNSPVARAVPPLVVGAASEARERTAVVAGTDSTTPPAVQRQVQRDPDLRLKSEQEARRKADDDSRNQKAESARSEEADLRARQEELLQQAKAAAAMDSRTPQQLCADRSNFFSRAICEARECEKPERATLPFCVDMQERRAPKDFTN</sequence>
<feature type="compositionally biased region" description="Basic and acidic residues" evidence="1">
    <location>
        <begin position="90"/>
        <end position="128"/>
    </location>
</feature>
<accession>A0ABP7U1T4</accession>
<dbReference type="RefSeq" id="WP_344765787.1">
    <property type="nucleotide sequence ID" value="NZ_BAAAZE010000016.1"/>
</dbReference>
<evidence type="ECO:0000256" key="1">
    <source>
        <dbReference type="SAM" id="MobiDB-lite"/>
    </source>
</evidence>
<organism evidence="3 4">
    <name type="scientific">Actimicrobium antarcticum</name>
    <dbReference type="NCBI Taxonomy" id="1051899"/>
    <lineage>
        <taxon>Bacteria</taxon>
        <taxon>Pseudomonadati</taxon>
        <taxon>Pseudomonadota</taxon>
        <taxon>Betaproteobacteria</taxon>
        <taxon>Burkholderiales</taxon>
        <taxon>Oxalobacteraceae</taxon>
        <taxon>Actimicrobium</taxon>
    </lineage>
</organism>
<protein>
    <submittedName>
        <fullName evidence="3">Uncharacterized protein</fullName>
    </submittedName>
</protein>
<evidence type="ECO:0000313" key="4">
    <source>
        <dbReference type="Proteomes" id="UP001501353"/>
    </source>
</evidence>
<comment type="caution">
    <text evidence="3">The sequence shown here is derived from an EMBL/GenBank/DDBJ whole genome shotgun (WGS) entry which is preliminary data.</text>
</comment>
<dbReference type="Proteomes" id="UP001501353">
    <property type="component" value="Unassembled WGS sequence"/>
</dbReference>
<feature type="transmembrane region" description="Helical" evidence="2">
    <location>
        <begin position="6"/>
        <end position="23"/>
    </location>
</feature>
<proteinExistence type="predicted"/>
<keyword evidence="4" id="KW-1185">Reference proteome</keyword>
<keyword evidence="2" id="KW-0812">Transmembrane</keyword>
<evidence type="ECO:0000313" key="3">
    <source>
        <dbReference type="EMBL" id="GAA4034623.1"/>
    </source>
</evidence>
<keyword evidence="2" id="KW-0472">Membrane</keyword>
<reference evidence="4" key="1">
    <citation type="journal article" date="2019" name="Int. J. Syst. Evol. Microbiol.">
        <title>The Global Catalogue of Microorganisms (GCM) 10K type strain sequencing project: providing services to taxonomists for standard genome sequencing and annotation.</title>
        <authorList>
            <consortium name="The Broad Institute Genomics Platform"/>
            <consortium name="The Broad Institute Genome Sequencing Center for Infectious Disease"/>
            <person name="Wu L."/>
            <person name="Ma J."/>
        </authorList>
    </citation>
    <scope>NUCLEOTIDE SEQUENCE [LARGE SCALE GENOMIC DNA]</scope>
    <source>
        <strain evidence="4">JCM 16673</strain>
    </source>
</reference>
<name>A0ABP7U1T4_9BURK</name>
<dbReference type="EMBL" id="BAAAZE010000016">
    <property type="protein sequence ID" value="GAA4034623.1"/>
    <property type="molecule type" value="Genomic_DNA"/>
</dbReference>
<gene>
    <name evidence="3" type="ORF">GCM10022212_37660</name>
</gene>
<feature type="region of interest" description="Disordered" evidence="1">
    <location>
        <begin position="72"/>
        <end position="128"/>
    </location>
</feature>